<protein>
    <submittedName>
        <fullName evidence="6">DUF86 domain-containing protein</fullName>
    </submittedName>
</protein>
<evidence type="ECO:0000313" key="6">
    <source>
        <dbReference type="EMBL" id="PJC34308.1"/>
    </source>
</evidence>
<keyword evidence="4" id="KW-0547">Nucleotide-binding</keyword>
<dbReference type="AlphaFoldDB" id="A0A2M8F4U8"/>
<comment type="caution">
    <text evidence="6">The sequence shown here is derived from an EMBL/GenBank/DDBJ whole genome shotgun (WGS) entry which is preliminary data.</text>
</comment>
<dbReference type="GO" id="GO:0000166">
    <property type="term" value="F:nucleotide binding"/>
    <property type="evidence" value="ECO:0007669"/>
    <property type="project" value="UniProtKB-KW"/>
</dbReference>
<dbReference type="InterPro" id="IPR008201">
    <property type="entry name" value="HepT-like"/>
</dbReference>
<dbReference type="GO" id="GO:0016787">
    <property type="term" value="F:hydrolase activity"/>
    <property type="evidence" value="ECO:0007669"/>
    <property type="project" value="UniProtKB-KW"/>
</dbReference>
<keyword evidence="5" id="KW-0378">Hydrolase</keyword>
<dbReference type="Proteomes" id="UP000231383">
    <property type="component" value="Unassembled WGS sequence"/>
</dbReference>
<reference evidence="7" key="1">
    <citation type="submission" date="2017-09" db="EMBL/GenBank/DDBJ databases">
        <title>Depth-based differentiation of microbial function through sediment-hosted aquifers and enrichment of novel symbionts in the deep terrestrial subsurface.</title>
        <authorList>
            <person name="Probst A.J."/>
            <person name="Ladd B."/>
            <person name="Jarett J.K."/>
            <person name="Geller-Mcgrath D.E."/>
            <person name="Sieber C.M.K."/>
            <person name="Emerson J.B."/>
            <person name="Anantharaman K."/>
            <person name="Thomas B.C."/>
            <person name="Malmstrom R."/>
            <person name="Stieglmeier M."/>
            <person name="Klingl A."/>
            <person name="Woyke T."/>
            <person name="Ryan C.M."/>
            <person name="Banfield J.F."/>
        </authorList>
    </citation>
    <scope>NUCLEOTIDE SEQUENCE [LARGE SCALE GENOMIC DNA]</scope>
</reference>
<evidence type="ECO:0000256" key="5">
    <source>
        <dbReference type="ARBA" id="ARBA00022801"/>
    </source>
</evidence>
<keyword evidence="3" id="KW-0540">Nuclease</keyword>
<accession>A0A2M8F4U8</accession>
<dbReference type="Pfam" id="PF01934">
    <property type="entry name" value="HepT-like"/>
    <property type="match status" value="1"/>
</dbReference>
<dbReference type="GO" id="GO:0110001">
    <property type="term" value="C:toxin-antitoxin complex"/>
    <property type="evidence" value="ECO:0007669"/>
    <property type="project" value="InterPro"/>
</dbReference>
<dbReference type="PANTHER" id="PTHR34139">
    <property type="entry name" value="UPF0331 PROTEIN MJ0127"/>
    <property type="match status" value="1"/>
</dbReference>
<proteinExistence type="predicted"/>
<dbReference type="GO" id="GO:0004540">
    <property type="term" value="F:RNA nuclease activity"/>
    <property type="evidence" value="ECO:0007669"/>
    <property type="project" value="InterPro"/>
</dbReference>
<evidence type="ECO:0000256" key="2">
    <source>
        <dbReference type="ARBA" id="ARBA00022649"/>
    </source>
</evidence>
<keyword evidence="2" id="KW-1277">Toxin-antitoxin system</keyword>
<sequence length="111" mass="13105">MKNDLVYLSQILDAVEKILQFSKDYDYQGFIQDPKTQSAVILQMILVGELAKKISSTTHDQIPLPWKEIKGFRDRAIHDYYQLDLDIVWRTIQEDILLLDREIRKHVENST</sequence>
<evidence type="ECO:0000313" key="7">
    <source>
        <dbReference type="Proteomes" id="UP000231383"/>
    </source>
</evidence>
<gene>
    <name evidence="6" type="ORF">CO051_00115</name>
</gene>
<keyword evidence="1" id="KW-0597">Phosphoprotein</keyword>
<dbReference type="EMBL" id="PFSC01000003">
    <property type="protein sequence ID" value="PJC34308.1"/>
    <property type="molecule type" value="Genomic_DNA"/>
</dbReference>
<evidence type="ECO:0000256" key="1">
    <source>
        <dbReference type="ARBA" id="ARBA00022553"/>
    </source>
</evidence>
<dbReference type="InterPro" id="IPR051813">
    <property type="entry name" value="HepT_RNase_toxin"/>
</dbReference>
<evidence type="ECO:0000256" key="3">
    <source>
        <dbReference type="ARBA" id="ARBA00022722"/>
    </source>
</evidence>
<evidence type="ECO:0000256" key="4">
    <source>
        <dbReference type="ARBA" id="ARBA00022741"/>
    </source>
</evidence>
<dbReference type="PANTHER" id="PTHR34139:SF1">
    <property type="entry name" value="RNASE MJ1380-RELATED"/>
    <property type="match status" value="1"/>
</dbReference>
<name>A0A2M8F4U8_9BACT</name>
<organism evidence="6 7">
    <name type="scientific">Candidatus Roizmanbacteria bacterium CG_4_9_14_0_2_um_filter_39_13</name>
    <dbReference type="NCBI Taxonomy" id="1974839"/>
    <lineage>
        <taxon>Bacteria</taxon>
        <taxon>Candidatus Roizmaniibacteriota</taxon>
    </lineage>
</organism>